<dbReference type="OrthoDB" id="3800738at2759"/>
<accession>A0A139ITR9</accession>
<feature type="region of interest" description="Disordered" evidence="1">
    <location>
        <begin position="75"/>
        <end position="96"/>
    </location>
</feature>
<evidence type="ECO:0000313" key="3">
    <source>
        <dbReference type="Proteomes" id="UP000073492"/>
    </source>
</evidence>
<reference evidence="2 3" key="1">
    <citation type="submission" date="2015-07" db="EMBL/GenBank/DDBJ databases">
        <title>Comparative genomics of the Sigatoka disease complex on banana suggests a link between parallel evolutionary changes in Pseudocercospora fijiensis and Pseudocercospora eumusae and increased virulence on the banana host.</title>
        <authorList>
            <person name="Chang T.-C."/>
            <person name="Salvucci A."/>
            <person name="Crous P.W."/>
            <person name="Stergiopoulos I."/>
        </authorList>
    </citation>
    <scope>NUCLEOTIDE SEQUENCE [LARGE SCALE GENOMIC DNA]</scope>
    <source>
        <strain evidence="2 3">CBS 116634</strain>
    </source>
</reference>
<dbReference type="EMBL" id="LFZO01000010">
    <property type="protein sequence ID" value="KXT18148.1"/>
    <property type="molecule type" value="Genomic_DNA"/>
</dbReference>
<protein>
    <submittedName>
        <fullName evidence="2">Uncharacterized protein</fullName>
    </submittedName>
</protein>
<sequence>MMTVTRAKERQTAAIKRARNRVFDMTELFENILLHLPIKHVIINATRVSRHGRISSTTQPGFNMLSSSVPYQALQSVSTTPTTASSKGRPIEKSWF</sequence>
<dbReference type="AlphaFoldDB" id="A0A139ITR9"/>
<dbReference type="Proteomes" id="UP000073492">
    <property type="component" value="Unassembled WGS sequence"/>
</dbReference>
<evidence type="ECO:0000313" key="2">
    <source>
        <dbReference type="EMBL" id="KXT18148.1"/>
    </source>
</evidence>
<name>A0A139ITR9_9PEZI</name>
<comment type="caution">
    <text evidence="2">The sequence shown here is derived from an EMBL/GenBank/DDBJ whole genome shotgun (WGS) entry which is preliminary data.</text>
</comment>
<evidence type="ECO:0000256" key="1">
    <source>
        <dbReference type="SAM" id="MobiDB-lite"/>
    </source>
</evidence>
<gene>
    <name evidence="2" type="ORF">AC579_7705</name>
</gene>
<proteinExistence type="predicted"/>
<organism evidence="2 3">
    <name type="scientific">Pseudocercospora musae</name>
    <dbReference type="NCBI Taxonomy" id="113226"/>
    <lineage>
        <taxon>Eukaryota</taxon>
        <taxon>Fungi</taxon>
        <taxon>Dikarya</taxon>
        <taxon>Ascomycota</taxon>
        <taxon>Pezizomycotina</taxon>
        <taxon>Dothideomycetes</taxon>
        <taxon>Dothideomycetidae</taxon>
        <taxon>Mycosphaerellales</taxon>
        <taxon>Mycosphaerellaceae</taxon>
        <taxon>Pseudocercospora</taxon>
    </lineage>
</organism>
<keyword evidence="3" id="KW-1185">Reference proteome</keyword>
<feature type="compositionally biased region" description="Polar residues" evidence="1">
    <location>
        <begin position="75"/>
        <end position="86"/>
    </location>
</feature>